<organism evidence="8 9">
    <name type="scientific">Thermostichus vulcanus str. 'Rupite'</name>
    <dbReference type="NCBI Taxonomy" id="2813851"/>
    <lineage>
        <taxon>Bacteria</taxon>
        <taxon>Bacillati</taxon>
        <taxon>Cyanobacteriota</taxon>
        <taxon>Cyanophyceae</taxon>
        <taxon>Thermostichales</taxon>
        <taxon>Thermostichaceae</taxon>
        <taxon>Thermostichus</taxon>
    </lineage>
</organism>
<comment type="caution">
    <text evidence="8">The sequence shown here is derived from an EMBL/GenBank/DDBJ whole genome shotgun (WGS) entry which is preliminary data.</text>
</comment>
<dbReference type="HAMAP" id="MF_00828">
    <property type="entry name" value="PSI_PsaM"/>
    <property type="match status" value="1"/>
</dbReference>
<keyword evidence="4 7" id="KW-1133">Transmembrane helix</keyword>
<dbReference type="RefSeq" id="WP_244350244.1">
    <property type="nucleotide sequence ID" value="NZ_JAFIRA010000018.1"/>
</dbReference>
<evidence type="ECO:0000256" key="7">
    <source>
        <dbReference type="HAMAP-Rule" id="MF_00828"/>
    </source>
</evidence>
<sequence length="30" mass="3030">MTDSQVFTILAVALVPAVMALLLGAGLARS</sequence>
<evidence type="ECO:0000256" key="6">
    <source>
        <dbReference type="ARBA" id="ARBA00023136"/>
    </source>
</evidence>
<evidence type="ECO:0000313" key="8">
    <source>
        <dbReference type="EMBL" id="MCJ2542964.1"/>
    </source>
</evidence>
<reference evidence="8" key="1">
    <citation type="submission" date="2021-02" db="EMBL/GenBank/DDBJ databases">
        <title>The CRISPR/cas machinery reduction and long-range gene transfer in the hot spring cyanobacterium Synechococcus.</title>
        <authorList>
            <person name="Dvorak P."/>
            <person name="Jahodarova E."/>
            <person name="Hasler P."/>
            <person name="Poulickova A."/>
        </authorList>
    </citation>
    <scope>NUCLEOTIDE SEQUENCE</scope>
    <source>
        <strain evidence="8">Rupite</strain>
    </source>
</reference>
<name>A0ABT0CAZ9_THEVL</name>
<dbReference type="InterPro" id="IPR037279">
    <property type="entry name" value="PSI_PsaM_sf"/>
</dbReference>
<gene>
    <name evidence="7 8" type="primary">psaM</name>
    <name evidence="8" type="ORF">JX360_08610</name>
</gene>
<comment type="similarity">
    <text evidence="7">Belongs to the PsaM family.</text>
</comment>
<evidence type="ECO:0000256" key="4">
    <source>
        <dbReference type="ARBA" id="ARBA00022989"/>
    </source>
</evidence>
<keyword evidence="9" id="KW-1185">Reference proteome</keyword>
<accession>A0ABT0CAZ9</accession>
<evidence type="ECO:0000256" key="3">
    <source>
        <dbReference type="ARBA" id="ARBA00022836"/>
    </source>
</evidence>
<keyword evidence="6 7" id="KW-0472">Membrane</keyword>
<comment type="subcellular location">
    <subcellularLocation>
        <location evidence="7">Cellular thylakoid membrane</location>
        <topology evidence="7">Single-pass membrane protein</topology>
    </subcellularLocation>
</comment>
<dbReference type="EMBL" id="JAFIRA010000018">
    <property type="protein sequence ID" value="MCJ2542964.1"/>
    <property type="molecule type" value="Genomic_DNA"/>
</dbReference>
<dbReference type="InterPro" id="IPR010010">
    <property type="entry name" value="PSI_PsaM"/>
</dbReference>
<proteinExistence type="inferred from homology"/>
<keyword evidence="5 7" id="KW-0793">Thylakoid</keyword>
<keyword evidence="1 7" id="KW-0602">Photosynthesis</keyword>
<evidence type="ECO:0000256" key="2">
    <source>
        <dbReference type="ARBA" id="ARBA00022692"/>
    </source>
</evidence>
<dbReference type="NCBIfam" id="TIGR03053">
    <property type="entry name" value="PS_I_psaM"/>
    <property type="match status" value="1"/>
</dbReference>
<feature type="transmembrane region" description="Helical" evidence="7">
    <location>
        <begin position="6"/>
        <end position="28"/>
    </location>
</feature>
<evidence type="ECO:0000256" key="5">
    <source>
        <dbReference type="ARBA" id="ARBA00023078"/>
    </source>
</evidence>
<protein>
    <recommendedName>
        <fullName evidence="7">Photosystem I reaction center subunit XII</fullName>
    </recommendedName>
    <alternativeName>
        <fullName evidence="7">PSI-M</fullName>
    </alternativeName>
</protein>
<evidence type="ECO:0000256" key="1">
    <source>
        <dbReference type="ARBA" id="ARBA00022531"/>
    </source>
</evidence>
<keyword evidence="2 7" id="KW-0812">Transmembrane</keyword>
<dbReference type="Proteomes" id="UP000830835">
    <property type="component" value="Unassembled WGS sequence"/>
</dbReference>
<evidence type="ECO:0000313" key="9">
    <source>
        <dbReference type="Proteomes" id="UP000830835"/>
    </source>
</evidence>
<dbReference type="SUPFAM" id="SSF81548">
    <property type="entry name" value="Subunit XII of photosystem I reaction centre, PsaM"/>
    <property type="match status" value="1"/>
</dbReference>
<keyword evidence="3 7" id="KW-0603">Photosystem I</keyword>
<dbReference type="Pfam" id="PF07465">
    <property type="entry name" value="PsaM"/>
    <property type="match status" value="1"/>
</dbReference>